<sequence>MTKTIVNLTQPVVAGEIDRVLASYPDHPYQQAFAAPELRQRLIAYVLGQVNCKYVVSEPEEAPASSPETQFNSTEKIDQLDSWIHNGIQNLIQEEADWISHHIPPEENSGEAPSHWFG</sequence>
<dbReference type="eggNOG" id="ENOG50330CQ">
    <property type="taxonomic scope" value="Bacteria"/>
</dbReference>
<accession>B8HRH7</accession>
<dbReference type="EMBL" id="CP001344">
    <property type="protein sequence ID" value="ACL45844.1"/>
    <property type="molecule type" value="Genomic_DNA"/>
</dbReference>
<organism evidence="1">
    <name type="scientific">Cyanothece sp. (strain PCC 7425 / ATCC 29141)</name>
    <dbReference type="NCBI Taxonomy" id="395961"/>
    <lineage>
        <taxon>Bacteria</taxon>
        <taxon>Bacillati</taxon>
        <taxon>Cyanobacteriota</taxon>
        <taxon>Cyanophyceae</taxon>
        <taxon>Gomontiellales</taxon>
        <taxon>Cyanothecaceae</taxon>
        <taxon>Cyanothece</taxon>
    </lineage>
</organism>
<name>B8HRH7_CYAP4</name>
<reference evidence="1" key="1">
    <citation type="submission" date="2009-01" db="EMBL/GenBank/DDBJ databases">
        <title>Complete sequence of chromosome Cyanothece sp. PCC 7425.</title>
        <authorList>
            <consortium name="US DOE Joint Genome Institute"/>
            <person name="Lucas S."/>
            <person name="Copeland A."/>
            <person name="Lapidus A."/>
            <person name="Glavina del Rio T."/>
            <person name="Dalin E."/>
            <person name="Tice H."/>
            <person name="Bruce D."/>
            <person name="Goodwin L."/>
            <person name="Pitluck S."/>
            <person name="Sims D."/>
            <person name="Meineke L."/>
            <person name="Brettin T."/>
            <person name="Detter J.C."/>
            <person name="Han C."/>
            <person name="Larimer F."/>
            <person name="Land M."/>
            <person name="Hauser L."/>
            <person name="Kyrpides N."/>
            <person name="Ovchinnikova G."/>
            <person name="Liberton M."/>
            <person name="Stoeckel J."/>
            <person name="Banerjee A."/>
            <person name="Singh A."/>
            <person name="Page L."/>
            <person name="Sato H."/>
            <person name="Zhao L."/>
            <person name="Sherman L."/>
            <person name="Pakrasi H."/>
            <person name="Richardson P."/>
        </authorList>
    </citation>
    <scope>NUCLEOTIDE SEQUENCE</scope>
    <source>
        <strain evidence="1">PCC 7425</strain>
    </source>
</reference>
<proteinExistence type="predicted"/>
<dbReference type="KEGG" id="cyn:Cyan7425_3522"/>
<dbReference type="HOGENOM" id="CLU_168182_0_0_3"/>
<protein>
    <submittedName>
        <fullName evidence="1">Uncharacterized protein</fullName>
    </submittedName>
</protein>
<evidence type="ECO:0000313" key="1">
    <source>
        <dbReference type="EMBL" id="ACL45844.1"/>
    </source>
</evidence>
<gene>
    <name evidence="1" type="ordered locus">Cyan7425_3522</name>
</gene>
<dbReference type="AlphaFoldDB" id="B8HRH7"/>
<dbReference type="OrthoDB" id="515811at2"/>